<dbReference type="GO" id="GO:0016020">
    <property type="term" value="C:membrane"/>
    <property type="evidence" value="ECO:0007669"/>
    <property type="project" value="UniProtKB-SubCell"/>
</dbReference>
<gene>
    <name evidence="5" type="ORF">I303_04545</name>
    <name evidence="6" type="ORF">I303_104477</name>
</gene>
<dbReference type="GO" id="GO:0022857">
    <property type="term" value="F:transmembrane transporter activity"/>
    <property type="evidence" value="ECO:0007669"/>
    <property type="project" value="InterPro"/>
</dbReference>
<name>A0A1A6A569_9TREE</name>
<dbReference type="KEGG" id="kdj:28968244"/>
<reference evidence="6" key="3">
    <citation type="submission" date="2024-02" db="EMBL/GenBank/DDBJ databases">
        <title>Comparative genomics of Cryptococcus and Kwoniella reveals pathogenesis evolution and contrasting modes of karyotype evolution via chromosome fusion or intercentromeric recombination.</title>
        <authorList>
            <person name="Coelho M.A."/>
            <person name="David-Palma M."/>
            <person name="Shea T."/>
            <person name="Bowers K."/>
            <person name="McGinley-Smith S."/>
            <person name="Mohammad A.W."/>
            <person name="Gnirke A."/>
            <person name="Yurkov A.M."/>
            <person name="Nowrousian M."/>
            <person name="Sun S."/>
            <person name="Cuomo C.A."/>
            <person name="Heitman J."/>
        </authorList>
    </citation>
    <scope>NUCLEOTIDE SEQUENCE</scope>
    <source>
        <strain evidence="6">CBS 10117</strain>
    </source>
</reference>
<dbReference type="InterPro" id="IPR011701">
    <property type="entry name" value="MFS"/>
</dbReference>
<dbReference type="VEuPathDB" id="FungiDB:I303_04545"/>
<evidence type="ECO:0000256" key="4">
    <source>
        <dbReference type="SAM" id="Phobius"/>
    </source>
</evidence>
<feature type="region of interest" description="Disordered" evidence="3">
    <location>
        <begin position="1"/>
        <end position="36"/>
    </location>
</feature>
<feature type="transmembrane region" description="Helical" evidence="4">
    <location>
        <begin position="373"/>
        <end position="392"/>
    </location>
</feature>
<feature type="transmembrane region" description="Helical" evidence="4">
    <location>
        <begin position="135"/>
        <end position="158"/>
    </location>
</feature>
<feature type="transmembrane region" description="Helical" evidence="4">
    <location>
        <begin position="203"/>
        <end position="223"/>
    </location>
</feature>
<evidence type="ECO:0000313" key="5">
    <source>
        <dbReference type="EMBL" id="OBR85212.1"/>
    </source>
</evidence>
<reference evidence="6" key="2">
    <citation type="submission" date="2013-07" db="EMBL/GenBank/DDBJ databases">
        <authorList>
            <consortium name="The Broad Institute Genome Sequencing Platform"/>
            <person name="Cuomo C."/>
            <person name="Litvintseva A."/>
            <person name="Chen Y."/>
            <person name="Heitman J."/>
            <person name="Sun S."/>
            <person name="Springer D."/>
            <person name="Dromer F."/>
            <person name="Young S.K."/>
            <person name="Zeng Q."/>
            <person name="Gargeya S."/>
            <person name="Fitzgerald M."/>
            <person name="Abouelleil A."/>
            <person name="Alvarado L."/>
            <person name="Berlin A.M."/>
            <person name="Chapman S.B."/>
            <person name="Dewar J."/>
            <person name="Goldberg J."/>
            <person name="Griggs A."/>
            <person name="Gujja S."/>
            <person name="Hansen M."/>
            <person name="Howarth C."/>
            <person name="Imamovic A."/>
            <person name="Larimer J."/>
            <person name="McCowan C."/>
            <person name="Murphy C."/>
            <person name="Pearson M."/>
            <person name="Priest M."/>
            <person name="Roberts A."/>
            <person name="Saif S."/>
            <person name="Shea T."/>
            <person name="Sykes S."/>
            <person name="Wortman J."/>
            <person name="Nusbaum C."/>
            <person name="Birren B."/>
        </authorList>
    </citation>
    <scope>NUCLEOTIDE SEQUENCE</scope>
    <source>
        <strain evidence="6">CBS 10117</strain>
    </source>
</reference>
<protein>
    <recommendedName>
        <fullName evidence="8">Major facilitator superfamily (MFS) profile domain-containing protein</fullName>
    </recommendedName>
</protein>
<dbReference type="OrthoDB" id="6499973at2759"/>
<feature type="transmembrane region" description="Helical" evidence="4">
    <location>
        <begin position="398"/>
        <end position="418"/>
    </location>
</feature>
<feature type="transmembrane region" description="Helical" evidence="4">
    <location>
        <begin position="309"/>
        <end position="329"/>
    </location>
</feature>
<keyword evidence="7" id="KW-1185">Reference proteome</keyword>
<feature type="transmembrane region" description="Helical" evidence="4">
    <location>
        <begin position="110"/>
        <end position="129"/>
    </location>
</feature>
<accession>A0A1A6A569</accession>
<dbReference type="EMBL" id="KI894031">
    <property type="protein sequence ID" value="OBR85212.1"/>
    <property type="molecule type" value="Genomic_DNA"/>
</dbReference>
<dbReference type="RefSeq" id="XP_018263054.1">
    <property type="nucleotide sequence ID" value="XM_018407843.1"/>
</dbReference>
<comment type="subcellular location">
    <subcellularLocation>
        <location evidence="1">Membrane</location>
        <topology evidence="1">Multi-pass membrane protein</topology>
    </subcellularLocation>
</comment>
<keyword evidence="4" id="KW-0472">Membrane</keyword>
<feature type="transmembrane region" description="Helical" evidence="4">
    <location>
        <begin position="244"/>
        <end position="268"/>
    </location>
</feature>
<comment type="similarity">
    <text evidence="2">Belongs to the major facilitator superfamily. Monocarboxylate porter (TC 2.A.1.13) family.</text>
</comment>
<proteinExistence type="inferred from homology"/>
<feature type="transmembrane region" description="Helical" evidence="4">
    <location>
        <begin position="170"/>
        <end position="191"/>
    </location>
</feature>
<feature type="transmembrane region" description="Helical" evidence="4">
    <location>
        <begin position="44"/>
        <end position="64"/>
    </location>
</feature>
<evidence type="ECO:0000313" key="6">
    <source>
        <dbReference type="EMBL" id="WWC61892.1"/>
    </source>
</evidence>
<feature type="compositionally biased region" description="Polar residues" evidence="3">
    <location>
        <begin position="1"/>
        <end position="16"/>
    </location>
</feature>
<dbReference type="Proteomes" id="UP000078595">
    <property type="component" value="Chromosome 5"/>
</dbReference>
<evidence type="ECO:0000256" key="3">
    <source>
        <dbReference type="SAM" id="MobiDB-lite"/>
    </source>
</evidence>
<dbReference type="InterPro" id="IPR036259">
    <property type="entry name" value="MFS_trans_sf"/>
</dbReference>
<dbReference type="Pfam" id="PF07690">
    <property type="entry name" value="MFS_1"/>
    <property type="match status" value="1"/>
</dbReference>
<feature type="transmembrane region" description="Helical" evidence="4">
    <location>
        <begin position="84"/>
        <end position="103"/>
    </location>
</feature>
<dbReference type="PANTHER" id="PTHR11360">
    <property type="entry name" value="MONOCARBOXYLATE TRANSPORTER"/>
    <property type="match status" value="1"/>
</dbReference>
<keyword evidence="4" id="KW-1133">Transmembrane helix</keyword>
<organism evidence="5">
    <name type="scientific">Kwoniella dejecticola CBS 10117</name>
    <dbReference type="NCBI Taxonomy" id="1296121"/>
    <lineage>
        <taxon>Eukaryota</taxon>
        <taxon>Fungi</taxon>
        <taxon>Dikarya</taxon>
        <taxon>Basidiomycota</taxon>
        <taxon>Agaricomycotina</taxon>
        <taxon>Tremellomycetes</taxon>
        <taxon>Tremellales</taxon>
        <taxon>Cryptococcaceae</taxon>
        <taxon>Kwoniella</taxon>
    </lineage>
</organism>
<dbReference type="GeneID" id="28968244"/>
<dbReference type="SUPFAM" id="SSF103473">
    <property type="entry name" value="MFS general substrate transporter"/>
    <property type="match status" value="1"/>
</dbReference>
<dbReference type="Gene3D" id="1.20.1250.20">
    <property type="entry name" value="MFS general substrate transporter like domains"/>
    <property type="match status" value="2"/>
</dbReference>
<dbReference type="AlphaFoldDB" id="A0A1A6A569"/>
<evidence type="ECO:0008006" key="8">
    <source>
        <dbReference type="Google" id="ProtNLM"/>
    </source>
</evidence>
<reference evidence="5" key="1">
    <citation type="submission" date="2013-07" db="EMBL/GenBank/DDBJ databases">
        <title>The Genome Sequence of Cryptococcus dejecticola CBS10117.</title>
        <authorList>
            <consortium name="The Broad Institute Genome Sequencing Platform"/>
            <person name="Cuomo C."/>
            <person name="Litvintseva A."/>
            <person name="Chen Y."/>
            <person name="Heitman J."/>
            <person name="Sun S."/>
            <person name="Springer D."/>
            <person name="Dromer F."/>
            <person name="Young S.K."/>
            <person name="Zeng Q."/>
            <person name="Gargeya S."/>
            <person name="Fitzgerald M."/>
            <person name="Abouelleil A."/>
            <person name="Alvarado L."/>
            <person name="Berlin A.M."/>
            <person name="Chapman S.B."/>
            <person name="Dewar J."/>
            <person name="Goldberg J."/>
            <person name="Griggs A."/>
            <person name="Gujja S."/>
            <person name="Hansen M."/>
            <person name="Howarth C."/>
            <person name="Imamovic A."/>
            <person name="Larimer J."/>
            <person name="McCowan C."/>
            <person name="Murphy C."/>
            <person name="Pearson M."/>
            <person name="Priest M."/>
            <person name="Roberts A."/>
            <person name="Saif S."/>
            <person name="Shea T."/>
            <person name="Sykes S."/>
            <person name="Wortman J."/>
            <person name="Nusbaum C."/>
            <person name="Birren B."/>
        </authorList>
    </citation>
    <scope>NUCLEOTIDE SEQUENCE [LARGE SCALE GENOMIC DNA]</scope>
    <source>
        <strain evidence="5">CBS 10117</strain>
    </source>
</reference>
<evidence type="ECO:0000256" key="1">
    <source>
        <dbReference type="ARBA" id="ARBA00004141"/>
    </source>
</evidence>
<evidence type="ECO:0000256" key="2">
    <source>
        <dbReference type="ARBA" id="ARBA00006727"/>
    </source>
</evidence>
<dbReference type="EMBL" id="CP144534">
    <property type="protein sequence ID" value="WWC61892.1"/>
    <property type="molecule type" value="Genomic_DNA"/>
</dbReference>
<sequence>MSADTSTPTSTLNSPRDLSADVEKTPNPPPTAPGADIPDGGLRAWLCVLGAWLTMFATFGYANSFGVFQSYYIVEYPEVTASDISWIGSVQLFFQFAFGAVTGPLYDKGYFYYMMYSGTALYVVCIFMTSLCKRFWQTILAQALGLGIGIGIILLPSFSIMSQYFQKKRALAMGIAVTGSSTGAIVLPIMLNRLLRTHSFERSVQYTGFLLMGCLIIACLCFKTRVPPKIYVTRPSPKALFADLPFCLVIAGFFCITWGQFFPIYYLQVYGEKHGLPENLTQYTLAILNAASIFGRIIPNHLADKFGSLNMITVCSFFTGAMVFTIFGAGSVGGLIVVAMLYGFFSGAYVSLMVPACLAFAKNMNEVGVRTGWGMVIFSFAALSGSPIQGALLDKYGFHAPTIWAGVTVLVGSMLMFAGTRLQSKRKGSWKV</sequence>
<dbReference type="InterPro" id="IPR050327">
    <property type="entry name" value="Proton-linked_MCT"/>
</dbReference>
<dbReference type="PANTHER" id="PTHR11360:SF319">
    <property type="entry name" value="MAJOR FACILITATOR SUPERFAMILY (MFS) PROFILE DOMAIN-CONTAINING PROTEIN"/>
    <property type="match status" value="1"/>
</dbReference>
<keyword evidence="4" id="KW-0812">Transmembrane</keyword>
<evidence type="ECO:0000313" key="7">
    <source>
        <dbReference type="Proteomes" id="UP000078595"/>
    </source>
</evidence>
<feature type="transmembrane region" description="Helical" evidence="4">
    <location>
        <begin position="335"/>
        <end position="361"/>
    </location>
</feature>